<proteinExistence type="predicted"/>
<evidence type="ECO:0000313" key="2">
    <source>
        <dbReference type="Proteomes" id="UP000182624"/>
    </source>
</evidence>
<keyword evidence="2" id="KW-1185">Reference proteome</keyword>
<protein>
    <submittedName>
        <fullName evidence="1">Uncharacterized protein</fullName>
    </submittedName>
</protein>
<evidence type="ECO:0000313" key="1">
    <source>
        <dbReference type="EMBL" id="SFQ42308.1"/>
    </source>
</evidence>
<sequence>MYYVTINQQFNNKQFMQFCKNQKCFVSYANCKLVVDGPGSGKR</sequence>
<reference evidence="2" key="1">
    <citation type="submission" date="2016-10" db="EMBL/GenBank/DDBJ databases">
        <authorList>
            <person name="Varghese N."/>
            <person name="Submissions S."/>
        </authorList>
    </citation>
    <scope>NUCLEOTIDE SEQUENCE [LARGE SCALE GENOMIC DNA]</scope>
    <source>
        <strain evidence="2">P18</strain>
    </source>
</reference>
<dbReference type="RefSeq" id="WP_278308526.1">
    <property type="nucleotide sequence ID" value="NZ_FOXO01000044.1"/>
</dbReference>
<dbReference type="Proteomes" id="UP000182624">
    <property type="component" value="Unassembled WGS sequence"/>
</dbReference>
<accession>A0A1I5YDP2</accession>
<gene>
    <name evidence="1" type="ORF">SAMN04487928_14418</name>
</gene>
<name>A0A1I5YDP2_9FIRM</name>
<dbReference type="AlphaFoldDB" id="A0A1I5YDP2"/>
<organism evidence="1 2">
    <name type="scientific">Butyrivibrio proteoclasticus</name>
    <dbReference type="NCBI Taxonomy" id="43305"/>
    <lineage>
        <taxon>Bacteria</taxon>
        <taxon>Bacillati</taxon>
        <taxon>Bacillota</taxon>
        <taxon>Clostridia</taxon>
        <taxon>Lachnospirales</taxon>
        <taxon>Lachnospiraceae</taxon>
        <taxon>Butyrivibrio</taxon>
    </lineage>
</organism>
<dbReference type="EMBL" id="FOXO01000044">
    <property type="protein sequence ID" value="SFQ42308.1"/>
    <property type="molecule type" value="Genomic_DNA"/>
</dbReference>